<proteinExistence type="predicted"/>
<feature type="region of interest" description="Disordered" evidence="1">
    <location>
        <begin position="17"/>
        <end position="55"/>
    </location>
</feature>
<evidence type="ECO:0000313" key="2">
    <source>
        <dbReference type="EMBL" id="MEP1060335.1"/>
    </source>
</evidence>
<reference evidence="2 3" key="1">
    <citation type="submission" date="2022-04" db="EMBL/GenBank/DDBJ databases">
        <title>Positive selection, recombination, and allopatry shape intraspecific diversity of widespread and dominant cyanobacteria.</title>
        <authorList>
            <person name="Wei J."/>
            <person name="Shu W."/>
            <person name="Hu C."/>
        </authorList>
    </citation>
    <scope>NUCLEOTIDE SEQUENCE [LARGE SCALE GENOMIC DNA]</scope>
    <source>
        <strain evidence="2 3">AS-A4</strain>
    </source>
</reference>
<dbReference type="RefSeq" id="WP_190446221.1">
    <property type="nucleotide sequence ID" value="NZ_JAMPLM010000017.1"/>
</dbReference>
<name>A0ABV0KMC3_9CYAN</name>
<evidence type="ECO:0000313" key="3">
    <source>
        <dbReference type="Proteomes" id="UP001476950"/>
    </source>
</evidence>
<protein>
    <submittedName>
        <fullName evidence="2">Uncharacterized protein</fullName>
    </submittedName>
</protein>
<gene>
    <name evidence="2" type="ORF">NDI38_18005</name>
</gene>
<evidence type="ECO:0000256" key="1">
    <source>
        <dbReference type="SAM" id="MobiDB-lite"/>
    </source>
</evidence>
<organism evidence="2 3">
    <name type="scientific">Stenomitos frigidus AS-A4</name>
    <dbReference type="NCBI Taxonomy" id="2933935"/>
    <lineage>
        <taxon>Bacteria</taxon>
        <taxon>Bacillati</taxon>
        <taxon>Cyanobacteriota</taxon>
        <taxon>Cyanophyceae</taxon>
        <taxon>Leptolyngbyales</taxon>
        <taxon>Leptolyngbyaceae</taxon>
        <taxon>Stenomitos</taxon>
    </lineage>
</organism>
<sequence>MNDSTEKLPANEKLKAERLKEEGMFNPQDLVSKGGYTGNPRDIVGNPAVAPQTLDQVEELRDDLLAEPED</sequence>
<accession>A0ABV0KMC3</accession>
<keyword evidence="3" id="KW-1185">Reference proteome</keyword>
<comment type="caution">
    <text evidence="2">The sequence shown here is derived from an EMBL/GenBank/DDBJ whole genome shotgun (WGS) entry which is preliminary data.</text>
</comment>
<dbReference type="EMBL" id="JAMPLM010000017">
    <property type="protein sequence ID" value="MEP1060335.1"/>
    <property type="molecule type" value="Genomic_DNA"/>
</dbReference>
<dbReference type="Proteomes" id="UP001476950">
    <property type="component" value="Unassembled WGS sequence"/>
</dbReference>